<dbReference type="PANTHER" id="PTHR43877">
    <property type="entry name" value="AMINOALKYLPHOSPHONATE N-ACETYLTRANSFERASE-RELATED-RELATED"/>
    <property type="match status" value="1"/>
</dbReference>
<evidence type="ECO:0000313" key="5">
    <source>
        <dbReference type="Proteomes" id="UP000614996"/>
    </source>
</evidence>
<dbReference type="CDD" id="cd04301">
    <property type="entry name" value="NAT_SF"/>
    <property type="match status" value="1"/>
</dbReference>
<accession>A0A8J4ENA4</accession>
<proteinExistence type="predicted"/>
<name>A0A8J4ENA4_9ACTN</name>
<evidence type="ECO:0000256" key="2">
    <source>
        <dbReference type="ARBA" id="ARBA00023315"/>
    </source>
</evidence>
<dbReference type="PROSITE" id="PS51186">
    <property type="entry name" value="GNAT"/>
    <property type="match status" value="1"/>
</dbReference>
<sequence>MTIDDATTTALRIERVGFTEPVARQLVAQALADLGARYGGEGDETPVEAADFEPPNGAFLVAYRGEKPVGCGGWRSHGDDTAELKRMYTVPAARGTGVATAVLAAIEADARRAGRTRVILETGGKQPEAIALYGKLGYRRIPNYGYYADEPDCLSFARDL</sequence>
<dbReference type="SUPFAM" id="SSF55729">
    <property type="entry name" value="Acyl-CoA N-acyltransferases (Nat)"/>
    <property type="match status" value="1"/>
</dbReference>
<comment type="caution">
    <text evidence="4">The sequence shown here is derived from an EMBL/GenBank/DDBJ whole genome shotgun (WGS) entry which is preliminary data.</text>
</comment>
<dbReference type="EMBL" id="BOPO01000132">
    <property type="protein sequence ID" value="GIL31252.1"/>
    <property type="molecule type" value="Genomic_DNA"/>
</dbReference>
<gene>
    <name evidence="4" type="ORF">NUM_65060</name>
</gene>
<dbReference type="InterPro" id="IPR000182">
    <property type="entry name" value="GNAT_dom"/>
</dbReference>
<dbReference type="PANTHER" id="PTHR43877:SF2">
    <property type="entry name" value="AMINOALKYLPHOSPHONATE N-ACETYLTRANSFERASE-RELATED"/>
    <property type="match status" value="1"/>
</dbReference>
<keyword evidence="2" id="KW-0012">Acyltransferase</keyword>
<dbReference type="GO" id="GO:0016747">
    <property type="term" value="F:acyltransferase activity, transferring groups other than amino-acyl groups"/>
    <property type="evidence" value="ECO:0007669"/>
    <property type="project" value="InterPro"/>
</dbReference>
<protein>
    <submittedName>
        <fullName evidence="4">N-acetyltransferase</fullName>
    </submittedName>
</protein>
<evidence type="ECO:0000259" key="3">
    <source>
        <dbReference type="PROSITE" id="PS51186"/>
    </source>
</evidence>
<dbReference type="InterPro" id="IPR050832">
    <property type="entry name" value="Bact_Acetyltransf"/>
</dbReference>
<dbReference type="InterPro" id="IPR016181">
    <property type="entry name" value="Acyl_CoA_acyltransferase"/>
</dbReference>
<keyword evidence="5" id="KW-1185">Reference proteome</keyword>
<dbReference type="Gene3D" id="3.40.630.30">
    <property type="match status" value="1"/>
</dbReference>
<reference evidence="5" key="1">
    <citation type="journal article" date="2021" name="Int. J. Syst. Evol. Microbiol.">
        <title>Actinocatenispora comari sp. nov., an endophytic actinomycete isolated from aerial parts of Comarum salesowianum.</title>
        <authorList>
            <person name="Oyunbileg N."/>
            <person name="Iizaka Y."/>
            <person name="Hamada M."/>
            <person name="Davaapurev B.O."/>
            <person name="Fukumoto A."/>
            <person name="Tsetseg B."/>
            <person name="Kato F."/>
            <person name="Tamura T."/>
            <person name="Batkhuu J."/>
            <person name="Anzai Y."/>
        </authorList>
    </citation>
    <scope>NUCLEOTIDE SEQUENCE [LARGE SCALE GENOMIC DNA]</scope>
    <source>
        <strain evidence="5">NUM-2625</strain>
    </source>
</reference>
<dbReference type="AlphaFoldDB" id="A0A8J4ENA4"/>
<evidence type="ECO:0000313" key="4">
    <source>
        <dbReference type="EMBL" id="GIL31252.1"/>
    </source>
</evidence>
<organism evidence="4 5">
    <name type="scientific">Actinocatenispora comari</name>
    <dbReference type="NCBI Taxonomy" id="2807577"/>
    <lineage>
        <taxon>Bacteria</taxon>
        <taxon>Bacillati</taxon>
        <taxon>Actinomycetota</taxon>
        <taxon>Actinomycetes</taxon>
        <taxon>Micromonosporales</taxon>
        <taxon>Micromonosporaceae</taxon>
        <taxon>Actinocatenispora</taxon>
    </lineage>
</organism>
<keyword evidence="1" id="KW-0808">Transferase</keyword>
<dbReference type="Proteomes" id="UP000614996">
    <property type="component" value="Unassembled WGS sequence"/>
</dbReference>
<evidence type="ECO:0000256" key="1">
    <source>
        <dbReference type="ARBA" id="ARBA00022679"/>
    </source>
</evidence>
<feature type="domain" description="N-acetyltransferase" evidence="3">
    <location>
        <begin position="18"/>
        <end position="160"/>
    </location>
</feature>
<dbReference type="Pfam" id="PF00583">
    <property type="entry name" value="Acetyltransf_1"/>
    <property type="match status" value="1"/>
</dbReference>